<accession>A0A9D4BQI2</accession>
<evidence type="ECO:0000313" key="2">
    <source>
        <dbReference type="Proteomes" id="UP000828390"/>
    </source>
</evidence>
<sequence>MSQHVVDITSQLTGFTVEIQPVGGGPPIQIYNNAVAGDTVTRPIRIENLATNFPFVIERVNVKKPQAPLTLCEVKVFSGKRTLVLNDYFN</sequence>
<name>A0A9D4BQI2_DREPO</name>
<gene>
    <name evidence="1" type="ORF">DPMN_076435</name>
</gene>
<dbReference type="AlphaFoldDB" id="A0A9D4BQI2"/>
<dbReference type="Proteomes" id="UP000828390">
    <property type="component" value="Unassembled WGS sequence"/>
</dbReference>
<dbReference type="EMBL" id="JAIWYP010000015">
    <property type="protein sequence ID" value="KAH3701447.1"/>
    <property type="molecule type" value="Genomic_DNA"/>
</dbReference>
<reference evidence="1" key="2">
    <citation type="submission" date="2020-11" db="EMBL/GenBank/DDBJ databases">
        <authorList>
            <person name="McCartney M.A."/>
            <person name="Auch B."/>
            <person name="Kono T."/>
            <person name="Mallez S."/>
            <person name="Becker A."/>
            <person name="Gohl D.M."/>
            <person name="Silverstein K.A.T."/>
            <person name="Koren S."/>
            <person name="Bechman K.B."/>
            <person name="Herman A."/>
            <person name="Abrahante J.E."/>
            <person name="Garbe J."/>
        </authorList>
    </citation>
    <scope>NUCLEOTIDE SEQUENCE</scope>
    <source>
        <strain evidence="1">Duluth1</strain>
        <tissue evidence="1">Whole animal</tissue>
    </source>
</reference>
<keyword evidence="2" id="KW-1185">Reference proteome</keyword>
<proteinExistence type="predicted"/>
<evidence type="ECO:0000313" key="1">
    <source>
        <dbReference type="EMBL" id="KAH3701447.1"/>
    </source>
</evidence>
<organism evidence="1 2">
    <name type="scientific">Dreissena polymorpha</name>
    <name type="common">Zebra mussel</name>
    <name type="synonym">Mytilus polymorpha</name>
    <dbReference type="NCBI Taxonomy" id="45954"/>
    <lineage>
        <taxon>Eukaryota</taxon>
        <taxon>Metazoa</taxon>
        <taxon>Spiralia</taxon>
        <taxon>Lophotrochozoa</taxon>
        <taxon>Mollusca</taxon>
        <taxon>Bivalvia</taxon>
        <taxon>Autobranchia</taxon>
        <taxon>Heteroconchia</taxon>
        <taxon>Euheterodonta</taxon>
        <taxon>Imparidentia</taxon>
        <taxon>Neoheterodontei</taxon>
        <taxon>Myida</taxon>
        <taxon>Dreissenoidea</taxon>
        <taxon>Dreissenidae</taxon>
        <taxon>Dreissena</taxon>
    </lineage>
</organism>
<comment type="caution">
    <text evidence="1">The sequence shown here is derived from an EMBL/GenBank/DDBJ whole genome shotgun (WGS) entry which is preliminary data.</text>
</comment>
<protein>
    <submittedName>
        <fullName evidence="1">Uncharacterized protein</fullName>
    </submittedName>
</protein>
<reference evidence="1" key="1">
    <citation type="journal article" date="2019" name="bioRxiv">
        <title>The Genome of the Zebra Mussel, Dreissena polymorpha: A Resource for Invasive Species Research.</title>
        <authorList>
            <person name="McCartney M.A."/>
            <person name="Auch B."/>
            <person name="Kono T."/>
            <person name="Mallez S."/>
            <person name="Zhang Y."/>
            <person name="Obille A."/>
            <person name="Becker A."/>
            <person name="Abrahante J.E."/>
            <person name="Garbe J."/>
            <person name="Badalamenti J.P."/>
            <person name="Herman A."/>
            <person name="Mangelson H."/>
            <person name="Liachko I."/>
            <person name="Sullivan S."/>
            <person name="Sone E.D."/>
            <person name="Koren S."/>
            <person name="Silverstein K.A.T."/>
            <person name="Beckman K.B."/>
            <person name="Gohl D.M."/>
        </authorList>
    </citation>
    <scope>NUCLEOTIDE SEQUENCE</scope>
    <source>
        <strain evidence="1">Duluth1</strain>
        <tissue evidence="1">Whole animal</tissue>
    </source>
</reference>